<dbReference type="KEGG" id="samy:DB32_008171"/>
<dbReference type="CDD" id="cd05286">
    <property type="entry name" value="QOR2"/>
    <property type="match status" value="1"/>
</dbReference>
<dbReference type="InterPro" id="IPR013154">
    <property type="entry name" value="ADH-like_N"/>
</dbReference>
<dbReference type="Pfam" id="PF08240">
    <property type="entry name" value="ADH_N"/>
    <property type="match status" value="1"/>
</dbReference>
<dbReference type="GO" id="GO:0070402">
    <property type="term" value="F:NADPH binding"/>
    <property type="evidence" value="ECO:0007669"/>
    <property type="project" value="TreeGrafter"/>
</dbReference>
<gene>
    <name evidence="4" type="ORF">DB32_008171</name>
</gene>
<dbReference type="GO" id="GO:0005829">
    <property type="term" value="C:cytosol"/>
    <property type="evidence" value="ECO:0007669"/>
    <property type="project" value="TreeGrafter"/>
</dbReference>
<dbReference type="Gene3D" id="3.40.50.720">
    <property type="entry name" value="NAD(P)-binding Rossmann-like Domain"/>
    <property type="match status" value="1"/>
</dbReference>
<dbReference type="AlphaFoldDB" id="A0A0F6YMH0"/>
<dbReference type="InterPro" id="IPR036291">
    <property type="entry name" value="NAD(P)-bd_dom_sf"/>
</dbReference>
<dbReference type="InterPro" id="IPR013149">
    <property type="entry name" value="ADH-like_C"/>
</dbReference>
<reference evidence="4 5" key="1">
    <citation type="submission" date="2015-03" db="EMBL/GenBank/DDBJ databases">
        <title>Genome assembly of Sandaracinus amylolyticus DSM 53668.</title>
        <authorList>
            <person name="Sharma G."/>
            <person name="Subramanian S."/>
        </authorList>
    </citation>
    <scope>NUCLEOTIDE SEQUENCE [LARGE SCALE GENOMIC DNA]</scope>
    <source>
        <strain evidence="4 5">DSM 53668</strain>
    </source>
</reference>
<dbReference type="NCBIfam" id="NF008024">
    <property type="entry name" value="PRK10754.1"/>
    <property type="match status" value="1"/>
</dbReference>
<protein>
    <submittedName>
        <fullName evidence="4">Quinone oxidoreductase</fullName>
    </submittedName>
</protein>
<keyword evidence="2" id="KW-0560">Oxidoreductase</keyword>
<evidence type="ECO:0000256" key="1">
    <source>
        <dbReference type="ARBA" id="ARBA00022857"/>
    </source>
</evidence>
<organism evidence="4 5">
    <name type="scientific">Sandaracinus amylolyticus</name>
    <dbReference type="NCBI Taxonomy" id="927083"/>
    <lineage>
        <taxon>Bacteria</taxon>
        <taxon>Pseudomonadati</taxon>
        <taxon>Myxococcota</taxon>
        <taxon>Polyangia</taxon>
        <taxon>Polyangiales</taxon>
        <taxon>Sandaracinaceae</taxon>
        <taxon>Sandaracinus</taxon>
    </lineage>
</organism>
<dbReference type="FunFam" id="3.40.50.720:FF:000053">
    <property type="entry name" value="Quinone oxidoreductase 1"/>
    <property type="match status" value="1"/>
</dbReference>
<dbReference type="PANTHER" id="PTHR48106:SF13">
    <property type="entry name" value="QUINONE OXIDOREDUCTASE-RELATED"/>
    <property type="match status" value="1"/>
</dbReference>
<dbReference type="InterPro" id="IPR047618">
    <property type="entry name" value="QOR-like"/>
</dbReference>
<dbReference type="InterPro" id="IPR011032">
    <property type="entry name" value="GroES-like_sf"/>
</dbReference>
<keyword evidence="1" id="KW-0521">NADP</keyword>
<dbReference type="Proteomes" id="UP000034883">
    <property type="component" value="Chromosome"/>
</dbReference>
<accession>A0A0F6YMH0</accession>
<evidence type="ECO:0000313" key="5">
    <source>
        <dbReference type="Proteomes" id="UP000034883"/>
    </source>
</evidence>
<dbReference type="Gene3D" id="3.90.180.10">
    <property type="entry name" value="Medium-chain alcohol dehydrogenases, catalytic domain"/>
    <property type="match status" value="1"/>
</dbReference>
<name>A0A0F6YMH0_9BACT</name>
<proteinExistence type="predicted"/>
<dbReference type="STRING" id="927083.DB32_008171"/>
<dbReference type="GO" id="GO:0003960">
    <property type="term" value="F:quinone reductase (NADPH) activity"/>
    <property type="evidence" value="ECO:0007669"/>
    <property type="project" value="InterPro"/>
</dbReference>
<dbReference type="GO" id="GO:0035925">
    <property type="term" value="F:mRNA 3'-UTR AU-rich region binding"/>
    <property type="evidence" value="ECO:0007669"/>
    <property type="project" value="TreeGrafter"/>
</dbReference>
<dbReference type="SMART" id="SM00829">
    <property type="entry name" value="PKS_ER"/>
    <property type="match status" value="1"/>
</dbReference>
<sequence>MRAAARVASEAILYHSAAMQSRTIRIHTHGGPEVLRLETIDVGDPGPGQARVRHTAIGVNFIDTYHRSGLYPLTLPATIGSEAAGVVEAIGPGVTDVRVGDRVGFAAGPVGTYAERRLVPADRLIPLPDAISDEVAAASMLKGMTVEYLVQRTFAVQRGQTVLWHAAAGGVGTIASQWLADLGAIVIGTVGSDEKAEQARANGCAHTIVYTREDFVARTREITGGAGVPVVYDSVGRTTLMRSLDCLAPRGLLVTFGNASGKPDPLDLLVLSAKGSLYVTRPTLHAYVASRAELLASAKALFDRIARGVIRAAPTATFALEDAAEAHRALESRATTGSVVLTVS</sequence>
<dbReference type="SUPFAM" id="SSF51735">
    <property type="entry name" value="NAD(P)-binding Rossmann-fold domains"/>
    <property type="match status" value="1"/>
</dbReference>
<dbReference type="EMBL" id="CP011125">
    <property type="protein sequence ID" value="AKF11022.1"/>
    <property type="molecule type" value="Genomic_DNA"/>
</dbReference>
<dbReference type="PANTHER" id="PTHR48106">
    <property type="entry name" value="QUINONE OXIDOREDUCTASE PIG3-RELATED"/>
    <property type="match status" value="1"/>
</dbReference>
<dbReference type="SUPFAM" id="SSF50129">
    <property type="entry name" value="GroES-like"/>
    <property type="match status" value="1"/>
</dbReference>
<evidence type="ECO:0000313" key="4">
    <source>
        <dbReference type="EMBL" id="AKF11022.1"/>
    </source>
</evidence>
<dbReference type="Pfam" id="PF00107">
    <property type="entry name" value="ADH_zinc_N"/>
    <property type="match status" value="1"/>
</dbReference>
<dbReference type="InterPro" id="IPR020843">
    <property type="entry name" value="ER"/>
</dbReference>
<evidence type="ECO:0000256" key="2">
    <source>
        <dbReference type="ARBA" id="ARBA00023002"/>
    </source>
</evidence>
<feature type="domain" description="Enoyl reductase (ER)" evidence="3">
    <location>
        <begin position="30"/>
        <end position="341"/>
    </location>
</feature>
<keyword evidence="5" id="KW-1185">Reference proteome</keyword>
<evidence type="ECO:0000259" key="3">
    <source>
        <dbReference type="SMART" id="SM00829"/>
    </source>
</evidence>